<dbReference type="AlphaFoldDB" id="A0A0L0CB42"/>
<evidence type="ECO:0000313" key="2">
    <source>
        <dbReference type="Proteomes" id="UP000037069"/>
    </source>
</evidence>
<organism evidence="1 2">
    <name type="scientific">Lucilia cuprina</name>
    <name type="common">Green bottle fly</name>
    <name type="synonym">Australian sheep blowfly</name>
    <dbReference type="NCBI Taxonomy" id="7375"/>
    <lineage>
        <taxon>Eukaryota</taxon>
        <taxon>Metazoa</taxon>
        <taxon>Ecdysozoa</taxon>
        <taxon>Arthropoda</taxon>
        <taxon>Hexapoda</taxon>
        <taxon>Insecta</taxon>
        <taxon>Pterygota</taxon>
        <taxon>Neoptera</taxon>
        <taxon>Endopterygota</taxon>
        <taxon>Diptera</taxon>
        <taxon>Brachycera</taxon>
        <taxon>Muscomorpha</taxon>
        <taxon>Oestroidea</taxon>
        <taxon>Calliphoridae</taxon>
        <taxon>Luciliinae</taxon>
        <taxon>Lucilia</taxon>
    </lineage>
</organism>
<proteinExistence type="predicted"/>
<comment type="caution">
    <text evidence="1">The sequence shown here is derived from an EMBL/GenBank/DDBJ whole genome shotgun (WGS) entry which is preliminary data.</text>
</comment>
<accession>A0A0L0CB42</accession>
<sequence length="86" mass="9587">MVEEMGMLPYRGYEHAIVNICATTLPHANCPLLKNDAGINEDKQIIDVENSKILVYEEPKMTALSVKLLIILVQLSVIGQLNSSYK</sequence>
<reference evidence="1 2" key="1">
    <citation type="journal article" date="2015" name="Nat. Commun.">
        <title>Lucilia cuprina genome unlocks parasitic fly biology to underpin future interventions.</title>
        <authorList>
            <person name="Anstead C.A."/>
            <person name="Korhonen P.K."/>
            <person name="Young N.D."/>
            <person name="Hall R.S."/>
            <person name="Jex A.R."/>
            <person name="Murali S.C."/>
            <person name="Hughes D.S."/>
            <person name="Lee S.F."/>
            <person name="Perry T."/>
            <person name="Stroehlein A.J."/>
            <person name="Ansell B.R."/>
            <person name="Breugelmans B."/>
            <person name="Hofmann A."/>
            <person name="Qu J."/>
            <person name="Dugan S."/>
            <person name="Lee S.L."/>
            <person name="Chao H."/>
            <person name="Dinh H."/>
            <person name="Han Y."/>
            <person name="Doddapaneni H.V."/>
            <person name="Worley K.C."/>
            <person name="Muzny D.M."/>
            <person name="Ioannidis P."/>
            <person name="Waterhouse R.M."/>
            <person name="Zdobnov E.M."/>
            <person name="James P.J."/>
            <person name="Bagnall N.H."/>
            <person name="Kotze A.C."/>
            <person name="Gibbs R.A."/>
            <person name="Richards S."/>
            <person name="Batterham P."/>
            <person name="Gasser R.B."/>
        </authorList>
    </citation>
    <scope>NUCLEOTIDE SEQUENCE [LARGE SCALE GENOMIC DNA]</scope>
    <source>
        <strain evidence="1 2">LS</strain>
        <tissue evidence="1">Full body</tissue>
    </source>
</reference>
<protein>
    <submittedName>
        <fullName evidence="1">Uncharacterized protein</fullName>
    </submittedName>
</protein>
<dbReference type="EMBL" id="JRES01000664">
    <property type="protein sequence ID" value="KNC29440.1"/>
    <property type="molecule type" value="Genomic_DNA"/>
</dbReference>
<evidence type="ECO:0000313" key="1">
    <source>
        <dbReference type="EMBL" id="KNC29440.1"/>
    </source>
</evidence>
<name>A0A0L0CB42_LUCCU</name>
<gene>
    <name evidence="1" type="ORF">FF38_00348</name>
</gene>
<keyword evidence="2" id="KW-1185">Reference proteome</keyword>
<dbReference type="Proteomes" id="UP000037069">
    <property type="component" value="Unassembled WGS sequence"/>
</dbReference>